<gene>
    <name evidence="2" type="ORF">CK203_035468</name>
</gene>
<dbReference type="InterPro" id="IPR005162">
    <property type="entry name" value="Retrotrans_gag_dom"/>
</dbReference>
<dbReference type="Proteomes" id="UP000288805">
    <property type="component" value="Unassembled WGS sequence"/>
</dbReference>
<protein>
    <recommendedName>
        <fullName evidence="1">Retrotransposon gag domain-containing protein</fullName>
    </recommendedName>
</protein>
<dbReference type="PANTHER" id="PTHR33223">
    <property type="entry name" value="CCHC-TYPE DOMAIN-CONTAINING PROTEIN"/>
    <property type="match status" value="1"/>
</dbReference>
<accession>A0A438I3P5</accession>
<reference evidence="2 3" key="1">
    <citation type="journal article" date="2018" name="PLoS Genet.">
        <title>Population sequencing reveals clonal diversity and ancestral inbreeding in the grapevine cultivar Chardonnay.</title>
        <authorList>
            <person name="Roach M.J."/>
            <person name="Johnson D.L."/>
            <person name="Bohlmann J."/>
            <person name="van Vuuren H.J."/>
            <person name="Jones S.J."/>
            <person name="Pretorius I.S."/>
            <person name="Schmidt S.A."/>
            <person name="Borneman A.R."/>
        </authorList>
    </citation>
    <scope>NUCLEOTIDE SEQUENCE [LARGE SCALE GENOMIC DNA]</scope>
    <source>
        <strain evidence="3">cv. Chardonnay</strain>
        <tissue evidence="2">Leaf</tissue>
    </source>
</reference>
<dbReference type="EMBL" id="QGNW01000147">
    <property type="protein sequence ID" value="RVW91311.1"/>
    <property type="molecule type" value="Genomic_DNA"/>
</dbReference>
<dbReference type="Pfam" id="PF03732">
    <property type="entry name" value="Retrotrans_gag"/>
    <property type="match status" value="1"/>
</dbReference>
<dbReference type="PANTHER" id="PTHR33223:SF6">
    <property type="entry name" value="CCHC-TYPE DOMAIN-CONTAINING PROTEIN"/>
    <property type="match status" value="1"/>
</dbReference>
<feature type="domain" description="Retrotransposon gag" evidence="1">
    <location>
        <begin position="49"/>
        <end position="141"/>
    </location>
</feature>
<evidence type="ECO:0000313" key="2">
    <source>
        <dbReference type="EMBL" id="RVW91311.1"/>
    </source>
</evidence>
<evidence type="ECO:0000313" key="3">
    <source>
        <dbReference type="Proteomes" id="UP000288805"/>
    </source>
</evidence>
<sequence length="173" mass="20322">MEGGQQMFLSKLAKLEFPRYSGNDPTEWFNKVDQFFEYQGIPVAQKVSLASFHLEGEANQWWQWLRRSYSEEGKEVVWADFEEELWARFGPTECEDFDEALSRVKQMGSLRDYQREFEKLGNRVQGWTQKALVGTFMGGLKSEIADDIRMFKPKSLKEAISLARMRDDQLTRQ</sequence>
<name>A0A438I3P5_VITVI</name>
<proteinExistence type="predicted"/>
<evidence type="ECO:0000259" key="1">
    <source>
        <dbReference type="Pfam" id="PF03732"/>
    </source>
</evidence>
<organism evidence="2 3">
    <name type="scientific">Vitis vinifera</name>
    <name type="common">Grape</name>
    <dbReference type="NCBI Taxonomy" id="29760"/>
    <lineage>
        <taxon>Eukaryota</taxon>
        <taxon>Viridiplantae</taxon>
        <taxon>Streptophyta</taxon>
        <taxon>Embryophyta</taxon>
        <taxon>Tracheophyta</taxon>
        <taxon>Spermatophyta</taxon>
        <taxon>Magnoliopsida</taxon>
        <taxon>eudicotyledons</taxon>
        <taxon>Gunneridae</taxon>
        <taxon>Pentapetalae</taxon>
        <taxon>rosids</taxon>
        <taxon>Vitales</taxon>
        <taxon>Vitaceae</taxon>
        <taxon>Viteae</taxon>
        <taxon>Vitis</taxon>
    </lineage>
</organism>
<dbReference type="AlphaFoldDB" id="A0A438I3P5"/>
<comment type="caution">
    <text evidence="2">The sequence shown here is derived from an EMBL/GenBank/DDBJ whole genome shotgun (WGS) entry which is preliminary data.</text>
</comment>